<dbReference type="SUPFAM" id="SSF48371">
    <property type="entry name" value="ARM repeat"/>
    <property type="match status" value="1"/>
</dbReference>
<dbReference type="PANTHER" id="PTHR12697">
    <property type="entry name" value="PBS LYASE HEAT-LIKE PROTEIN"/>
    <property type="match status" value="1"/>
</dbReference>
<gene>
    <name evidence="2" type="ORF">L1994_09215</name>
</gene>
<feature type="transmembrane region" description="Helical" evidence="1">
    <location>
        <begin position="64"/>
        <end position="84"/>
    </location>
</feature>
<accession>A0AAF0FPN7</accession>
<dbReference type="RefSeq" id="WP_278099152.1">
    <property type="nucleotide sequence ID" value="NZ_CP091092.1"/>
</dbReference>
<sequence>MSGKNTDKIKVFVLIAYFIVVAILAAYSYTSESGEVGFILARLTPHLVYIPLVLTALWYPQEKFAHLLIFLIIIAIFIFGFLICGWCLDVIFTLFTSFIYLWVYFAILYVPSWKGPLETEVNNADDFGGMDKVSDYAKDNTKKTPGLENSKSETSEPLITVKSTSLSENLSDLCDSSGSSIPFDSSGNIMTSDIAGKPEINAGGDKFIVHTAGSAALKSSDLTESESISSDQIISLINSFKVRDREIISQTFRALESIGPFAEPYLISALQNPNLPVRENSAGMLGILKSPDSICSLIDAMDDESKKMHNACVQALAKIGEPAIAPLFEAMFDEKWRIRAGSCAALRIIGVKGGMSDIASLLQDDIHYVRKESAKSLGRIGDESVVDDLCEALNDNSRGVKLAVVNALGRIKSERSIEPLLSLFKTEKDCQVRERIVHAFGRIGGEKAYEALKYAAVDFDPEIRSTAKDYLFGYGFSIKKPDEKKS</sequence>
<dbReference type="Proteomes" id="UP001218895">
    <property type="component" value="Chromosome"/>
</dbReference>
<dbReference type="AlphaFoldDB" id="A0AAF0FPN7"/>
<feature type="transmembrane region" description="Helical" evidence="1">
    <location>
        <begin position="12"/>
        <end position="30"/>
    </location>
</feature>
<reference evidence="2" key="1">
    <citation type="submission" date="2022-01" db="EMBL/GenBank/DDBJ databases">
        <title>Complete genome of Methanomicrobium antiquum DSM 21220.</title>
        <authorList>
            <person name="Chen S.-C."/>
            <person name="You Y.-T."/>
            <person name="Zhou Y.-Z."/>
            <person name="Lai M.-C."/>
        </authorList>
    </citation>
    <scope>NUCLEOTIDE SEQUENCE</scope>
    <source>
        <strain evidence="2">DSM 21220</strain>
    </source>
</reference>
<dbReference type="PANTHER" id="PTHR12697:SF5">
    <property type="entry name" value="DEOXYHYPUSINE HYDROXYLASE"/>
    <property type="match status" value="1"/>
</dbReference>
<name>A0AAF0FPN7_9EURY</name>
<proteinExistence type="predicted"/>
<dbReference type="GO" id="GO:0016491">
    <property type="term" value="F:oxidoreductase activity"/>
    <property type="evidence" value="ECO:0007669"/>
    <property type="project" value="TreeGrafter"/>
</dbReference>
<dbReference type="SMART" id="SM00567">
    <property type="entry name" value="EZ_HEAT"/>
    <property type="match status" value="4"/>
</dbReference>
<dbReference type="InterPro" id="IPR004155">
    <property type="entry name" value="PBS_lyase_HEAT"/>
</dbReference>
<keyword evidence="1" id="KW-0472">Membrane</keyword>
<feature type="transmembrane region" description="Helical" evidence="1">
    <location>
        <begin position="90"/>
        <end position="110"/>
    </location>
</feature>
<dbReference type="Gene3D" id="1.25.10.10">
    <property type="entry name" value="Leucine-rich Repeat Variant"/>
    <property type="match status" value="2"/>
</dbReference>
<evidence type="ECO:0000256" key="1">
    <source>
        <dbReference type="SAM" id="Phobius"/>
    </source>
</evidence>
<organism evidence="2 3">
    <name type="scientific">Methanomicrobium antiquum</name>
    <dbReference type="NCBI Taxonomy" id="487686"/>
    <lineage>
        <taxon>Archaea</taxon>
        <taxon>Methanobacteriati</taxon>
        <taxon>Methanobacteriota</taxon>
        <taxon>Stenosarchaea group</taxon>
        <taxon>Methanomicrobia</taxon>
        <taxon>Methanomicrobiales</taxon>
        <taxon>Methanomicrobiaceae</taxon>
        <taxon>Methanomicrobium</taxon>
    </lineage>
</organism>
<dbReference type="InterPro" id="IPR016024">
    <property type="entry name" value="ARM-type_fold"/>
</dbReference>
<dbReference type="Pfam" id="PF13646">
    <property type="entry name" value="HEAT_2"/>
    <property type="match status" value="1"/>
</dbReference>
<dbReference type="EMBL" id="CP091092">
    <property type="protein sequence ID" value="WFN36314.1"/>
    <property type="molecule type" value="Genomic_DNA"/>
</dbReference>
<keyword evidence="1" id="KW-0812">Transmembrane</keyword>
<dbReference type="GeneID" id="79950575"/>
<evidence type="ECO:0000313" key="2">
    <source>
        <dbReference type="EMBL" id="WFN36314.1"/>
    </source>
</evidence>
<protein>
    <submittedName>
        <fullName evidence="2">HEAT repeat domain-containing protein</fullName>
    </submittedName>
</protein>
<keyword evidence="3" id="KW-1185">Reference proteome</keyword>
<keyword evidence="1" id="KW-1133">Transmembrane helix</keyword>
<dbReference type="KEGG" id="manq:L1994_09215"/>
<dbReference type="InterPro" id="IPR011989">
    <property type="entry name" value="ARM-like"/>
</dbReference>
<evidence type="ECO:0000313" key="3">
    <source>
        <dbReference type="Proteomes" id="UP001218895"/>
    </source>
</evidence>